<evidence type="ECO:0000313" key="1">
    <source>
        <dbReference type="EMBL" id="KAI4298703.1"/>
    </source>
</evidence>
<proteinExistence type="predicted"/>
<comment type="caution">
    <text evidence="1">The sequence shown here is derived from an EMBL/GenBank/DDBJ whole genome shotgun (WGS) entry which is preliminary data.</text>
</comment>
<protein>
    <submittedName>
        <fullName evidence="1">Uncharacterized protein</fullName>
    </submittedName>
</protein>
<reference evidence="1 2" key="1">
    <citation type="journal article" date="2022" name="DNA Res.">
        <title>Chromosomal-level genome assembly of the orchid tree Bauhinia variegata (Leguminosae; Cercidoideae) supports the allotetraploid origin hypothesis of Bauhinia.</title>
        <authorList>
            <person name="Zhong Y."/>
            <person name="Chen Y."/>
            <person name="Zheng D."/>
            <person name="Pang J."/>
            <person name="Liu Y."/>
            <person name="Luo S."/>
            <person name="Meng S."/>
            <person name="Qian L."/>
            <person name="Wei D."/>
            <person name="Dai S."/>
            <person name="Zhou R."/>
        </authorList>
    </citation>
    <scope>NUCLEOTIDE SEQUENCE [LARGE SCALE GENOMIC DNA]</scope>
    <source>
        <strain evidence="1">BV-YZ2020</strain>
    </source>
</reference>
<gene>
    <name evidence="1" type="ORF">L6164_032230</name>
</gene>
<evidence type="ECO:0000313" key="2">
    <source>
        <dbReference type="Proteomes" id="UP000828941"/>
    </source>
</evidence>
<dbReference type="Proteomes" id="UP000828941">
    <property type="component" value="Chromosome 13"/>
</dbReference>
<name>A0ACB9KN82_BAUVA</name>
<accession>A0ACB9KN82</accession>
<organism evidence="1 2">
    <name type="scientific">Bauhinia variegata</name>
    <name type="common">Purple orchid tree</name>
    <name type="synonym">Phanera variegata</name>
    <dbReference type="NCBI Taxonomy" id="167791"/>
    <lineage>
        <taxon>Eukaryota</taxon>
        <taxon>Viridiplantae</taxon>
        <taxon>Streptophyta</taxon>
        <taxon>Embryophyta</taxon>
        <taxon>Tracheophyta</taxon>
        <taxon>Spermatophyta</taxon>
        <taxon>Magnoliopsida</taxon>
        <taxon>eudicotyledons</taxon>
        <taxon>Gunneridae</taxon>
        <taxon>Pentapetalae</taxon>
        <taxon>rosids</taxon>
        <taxon>fabids</taxon>
        <taxon>Fabales</taxon>
        <taxon>Fabaceae</taxon>
        <taxon>Cercidoideae</taxon>
        <taxon>Cercideae</taxon>
        <taxon>Bauhiniinae</taxon>
        <taxon>Bauhinia</taxon>
    </lineage>
</organism>
<sequence>MGLSMMALKGVFISGCAKAPQLGFANGLSGNYGLIKNLRYDLDKCCKWECCSFGVLAQKAITPVEDEKPTVREVEASAANDGVHENDPKGFHKDLNLLPKPLTAVDLSSAPSDGSKVRVAYQGAPGAYCEDAALKAYPKCEPVPCEEFEAAFKAVELWLVDKAVLSIENSVGGSIHRNYDLLLRHRLHIVGEVQMRIDHCLLGLPGARKEEIKRVMSHPQALAQCETTLTDLGVVKVGALDTAGAAQLVVTEGARDTGAIASARAADIYGLNVLAERIQDDEENITRFLILARDPIIPGLDRPYKTSIVFSLEQGPGVLFKALAVFALRGINLSKIESRPQQQRPLRVVDDSNEGTAKYFDYLFYIDFEASMAEPRAQSALGNLQEFARFLRVLGCYPMDTAL</sequence>
<keyword evidence="2" id="KW-1185">Reference proteome</keyword>
<dbReference type="EMBL" id="CM039438">
    <property type="protein sequence ID" value="KAI4298703.1"/>
    <property type="molecule type" value="Genomic_DNA"/>
</dbReference>